<dbReference type="PANTHER" id="PTHR14136:SF17">
    <property type="entry name" value="BTB_POZ DOMAIN-CONTAINING PROTEIN KCTD9"/>
    <property type="match status" value="1"/>
</dbReference>
<keyword evidence="1" id="KW-1133">Transmembrane helix</keyword>
<dbReference type="SUPFAM" id="SSF141571">
    <property type="entry name" value="Pentapeptide repeat-like"/>
    <property type="match status" value="1"/>
</dbReference>
<dbReference type="AlphaFoldDB" id="A0A977KZR0"/>
<protein>
    <submittedName>
        <fullName evidence="2">Pentapeptide repeat-containing protein</fullName>
    </submittedName>
</protein>
<dbReference type="EMBL" id="CP073041">
    <property type="protein sequence ID" value="UXE62911.1"/>
    <property type="molecule type" value="Genomic_DNA"/>
</dbReference>
<proteinExistence type="predicted"/>
<reference evidence="2" key="1">
    <citation type="submission" date="2021-04" db="EMBL/GenBank/DDBJ databases">
        <title>Genome sequence of Woronichinia naegeliana from Washington state freshwater lake bloom.</title>
        <authorList>
            <person name="Dreher T.W."/>
        </authorList>
    </citation>
    <scope>NUCLEOTIDE SEQUENCE</scope>
    <source>
        <strain evidence="2">WA131</strain>
    </source>
</reference>
<dbReference type="KEGG" id="wna:KA717_09550"/>
<evidence type="ECO:0000313" key="2">
    <source>
        <dbReference type="EMBL" id="UXE62911.1"/>
    </source>
</evidence>
<dbReference type="InterPro" id="IPR001646">
    <property type="entry name" value="5peptide_repeat"/>
</dbReference>
<dbReference type="Pfam" id="PF00805">
    <property type="entry name" value="Pentapeptide"/>
    <property type="match status" value="1"/>
</dbReference>
<name>A0A977KZR0_9CYAN</name>
<organism evidence="2">
    <name type="scientific">Woronichinia naegeliana WA131</name>
    <dbReference type="NCBI Taxonomy" id="2824559"/>
    <lineage>
        <taxon>Bacteria</taxon>
        <taxon>Bacillati</taxon>
        <taxon>Cyanobacteriota</taxon>
        <taxon>Cyanophyceae</taxon>
        <taxon>Synechococcales</taxon>
        <taxon>Coelosphaeriaceae</taxon>
        <taxon>Woronichinia</taxon>
    </lineage>
</organism>
<dbReference type="Gene3D" id="2.160.20.80">
    <property type="entry name" value="E3 ubiquitin-protein ligase SopA"/>
    <property type="match status" value="1"/>
</dbReference>
<gene>
    <name evidence="2" type="ORF">KA717_09550</name>
</gene>
<dbReference type="InterPro" id="IPR051082">
    <property type="entry name" value="Pentapeptide-BTB/POZ_domain"/>
</dbReference>
<feature type="transmembrane region" description="Helical" evidence="1">
    <location>
        <begin position="61"/>
        <end position="80"/>
    </location>
</feature>
<keyword evidence="1" id="KW-0812">Transmembrane</keyword>
<evidence type="ECO:0000256" key="1">
    <source>
        <dbReference type="SAM" id="Phobius"/>
    </source>
</evidence>
<accession>A0A977KZR0</accession>
<dbReference type="PANTHER" id="PTHR14136">
    <property type="entry name" value="BTB_POZ DOMAIN-CONTAINING PROTEIN KCTD9"/>
    <property type="match status" value="1"/>
</dbReference>
<keyword evidence="1" id="KW-0472">Membrane</keyword>
<sequence length="304" mass="33682">MRNRQRSTQQPKPISEALIKAKAYEIWRQRKAKGKDGDSEGDWLAAIASLKSWHSRLGFRLKLLFTHLGKSFIGFLGWWLTLPWRLLRALIHSIVNLWAMFADKDSRGFALDVVKTWISFLGLSATIIAGIGFYLNYKQGQEKLVTERFSTSVTQIGNAKEVVRIGGIYSMERIAKDSPKDHWTIMEVLTAYVRQNSPLPPKGKVASPIPIDIQSALTVIGRRNSKQESLEKSLDLSSSNLSGANLIGADLARADLIGANLIGADLARADLIGANLIGANLSRAYLSEANLSRAYLSKAYLTRV</sequence>
<dbReference type="Proteomes" id="UP001065613">
    <property type="component" value="Chromosome"/>
</dbReference>
<feature type="transmembrane region" description="Helical" evidence="1">
    <location>
        <begin position="114"/>
        <end position="135"/>
    </location>
</feature>